<dbReference type="Proteomes" id="UP000008383">
    <property type="component" value="Unassembled WGS sequence"/>
</dbReference>
<evidence type="ECO:0000313" key="3">
    <source>
        <dbReference type="Proteomes" id="UP000008383"/>
    </source>
</evidence>
<sequence>MNNISKTNQGYSFDSRQRIEGRGRKKKSNSLTWLSGLSIRKSRHVKRSKKEKTRGWRGRGGQMTSAAMMMMMMGDNELDRSVSFAPRSALIFSSGSLFLSDDKAEKRRFFNAGKSKERGKSTHRAA</sequence>
<dbReference type="GeneID" id="9583938"/>
<protein>
    <submittedName>
        <fullName evidence="2">Uncharacterized protein</fullName>
    </submittedName>
</protein>
<feature type="region of interest" description="Disordered" evidence="1">
    <location>
        <begin position="42"/>
        <end position="61"/>
    </location>
</feature>
<dbReference type="RefSeq" id="XP_003020167.1">
    <property type="nucleotide sequence ID" value="XM_003020121.1"/>
</dbReference>
<organism evidence="2 3">
    <name type="scientific">Trichophyton verrucosum (strain HKI 0517)</name>
    <dbReference type="NCBI Taxonomy" id="663202"/>
    <lineage>
        <taxon>Eukaryota</taxon>
        <taxon>Fungi</taxon>
        <taxon>Dikarya</taxon>
        <taxon>Ascomycota</taxon>
        <taxon>Pezizomycotina</taxon>
        <taxon>Eurotiomycetes</taxon>
        <taxon>Eurotiomycetidae</taxon>
        <taxon>Onygenales</taxon>
        <taxon>Arthrodermataceae</taxon>
        <taxon>Trichophyton</taxon>
    </lineage>
</organism>
<feature type="compositionally biased region" description="Basic residues" evidence="1">
    <location>
        <begin position="42"/>
        <end position="57"/>
    </location>
</feature>
<comment type="caution">
    <text evidence="2">The sequence shown here is derived from an EMBL/GenBank/DDBJ whole genome shotgun (WGS) entry which is preliminary data.</text>
</comment>
<evidence type="ECO:0000313" key="2">
    <source>
        <dbReference type="EMBL" id="EFE39549.1"/>
    </source>
</evidence>
<evidence type="ECO:0000256" key="1">
    <source>
        <dbReference type="SAM" id="MobiDB-lite"/>
    </source>
</evidence>
<dbReference type="HOGENOM" id="CLU_1983187_0_0_1"/>
<feature type="compositionally biased region" description="Polar residues" evidence="1">
    <location>
        <begin position="1"/>
        <end position="14"/>
    </location>
</feature>
<dbReference type="KEGG" id="tve:TRV_05765"/>
<keyword evidence="3" id="KW-1185">Reference proteome</keyword>
<proteinExistence type="predicted"/>
<accession>D4DF23</accession>
<gene>
    <name evidence="2" type="ORF">TRV_05765</name>
</gene>
<feature type="region of interest" description="Disordered" evidence="1">
    <location>
        <begin position="1"/>
        <end position="33"/>
    </location>
</feature>
<name>D4DF23_TRIVH</name>
<dbReference type="EMBL" id="ACYE01000326">
    <property type="protein sequence ID" value="EFE39549.1"/>
    <property type="molecule type" value="Genomic_DNA"/>
</dbReference>
<dbReference type="AlphaFoldDB" id="D4DF23"/>
<reference evidence="3" key="1">
    <citation type="journal article" date="2011" name="Genome Biol.">
        <title>Comparative and functional genomics provide insights into the pathogenicity of dermatophytic fungi.</title>
        <authorList>
            <person name="Burmester A."/>
            <person name="Shelest E."/>
            <person name="Gloeckner G."/>
            <person name="Heddergott C."/>
            <person name="Schindler S."/>
            <person name="Staib P."/>
            <person name="Heidel A."/>
            <person name="Felder M."/>
            <person name="Petzold A."/>
            <person name="Szafranski K."/>
            <person name="Feuermann M."/>
            <person name="Pedruzzi I."/>
            <person name="Priebe S."/>
            <person name="Groth M."/>
            <person name="Winkler R."/>
            <person name="Li W."/>
            <person name="Kniemeyer O."/>
            <person name="Schroeckh V."/>
            <person name="Hertweck C."/>
            <person name="Hube B."/>
            <person name="White T.C."/>
            <person name="Platzer M."/>
            <person name="Guthke R."/>
            <person name="Heitman J."/>
            <person name="Woestemeyer J."/>
            <person name="Zipfel P.F."/>
            <person name="Monod M."/>
            <person name="Brakhage A.A."/>
        </authorList>
    </citation>
    <scope>NUCLEOTIDE SEQUENCE [LARGE SCALE GENOMIC DNA]</scope>
    <source>
        <strain evidence="3">HKI 0517</strain>
    </source>
</reference>